<evidence type="ECO:0000313" key="4">
    <source>
        <dbReference type="EMBL" id="MBC3536962.1"/>
    </source>
</evidence>
<dbReference type="InterPro" id="IPR001670">
    <property type="entry name" value="ADH_Fe/GldA"/>
</dbReference>
<gene>
    <name evidence="4" type="ORF">H8J70_06835</name>
</gene>
<dbReference type="SUPFAM" id="SSF56796">
    <property type="entry name" value="Dehydroquinate synthase-like"/>
    <property type="match status" value="1"/>
</dbReference>
<accession>A0ABR6VJN7</accession>
<sequence length="364" mass="39103">MFMYEMPTRLYFGKDCIAQSGQELCRLGKKALLVTGRHSAKINGSQKAMTEHLETLGIAWVLFDEVENNPSIETVRKAAALGKAEGVDFVIGIGGGSPMDAAKVIALLCTNELDDAALFTGPYVRPLPIVTVPTTSGTGSEVTKVGVLTNPHIGTKQSVNTPLIFPAVSFADPAFTESVNPVVTVDTAIDALSHAIEGYMSKKATPMSDVWAEEAMRFLGVHLTELDGASLSYAVREDLMYGAVLAGMVIAQTGTTLVHGMGYQLTYYKGLTHGRANGILLPHYMSLMEETMADKVEKVWEILGLSGLADFTACIKNLMPDTVCLTDAELAEYTALTMPMGAVTSTAYDVTEAVVKEMYQSLEH</sequence>
<organism evidence="4 5">
    <name type="scientific">Megasphaera hominis</name>
    <dbReference type="NCBI Taxonomy" id="159836"/>
    <lineage>
        <taxon>Bacteria</taxon>
        <taxon>Bacillati</taxon>
        <taxon>Bacillota</taxon>
        <taxon>Negativicutes</taxon>
        <taxon>Veillonellales</taxon>
        <taxon>Veillonellaceae</taxon>
        <taxon>Megasphaera</taxon>
    </lineage>
</organism>
<evidence type="ECO:0000256" key="1">
    <source>
        <dbReference type="ARBA" id="ARBA00023002"/>
    </source>
</evidence>
<proteinExistence type="predicted"/>
<dbReference type="PANTHER" id="PTHR11496:SF104">
    <property type="entry name" value="3-DEOXY-ALPHA-D-MANNO-OCTULOSONATE 8-OXIDASE"/>
    <property type="match status" value="1"/>
</dbReference>
<dbReference type="Pfam" id="PF25137">
    <property type="entry name" value="ADH_Fe_C"/>
    <property type="match status" value="1"/>
</dbReference>
<dbReference type="Proteomes" id="UP000606870">
    <property type="component" value="Unassembled WGS sequence"/>
</dbReference>
<name>A0ABR6VJN7_9FIRM</name>
<evidence type="ECO:0000313" key="5">
    <source>
        <dbReference type="Proteomes" id="UP000606870"/>
    </source>
</evidence>
<dbReference type="RefSeq" id="WP_186503118.1">
    <property type="nucleotide sequence ID" value="NZ_JACOGK010000017.1"/>
</dbReference>
<feature type="domain" description="Fe-containing alcohol dehydrogenase-like C-terminal" evidence="3">
    <location>
        <begin position="184"/>
        <end position="308"/>
    </location>
</feature>
<dbReference type="EMBL" id="JACOGK010000017">
    <property type="protein sequence ID" value="MBC3536962.1"/>
    <property type="molecule type" value="Genomic_DNA"/>
</dbReference>
<dbReference type="Gene3D" id="1.20.1090.10">
    <property type="entry name" value="Dehydroquinate synthase-like - alpha domain"/>
    <property type="match status" value="1"/>
</dbReference>
<dbReference type="CDD" id="cd08181">
    <property type="entry name" value="PPD-like"/>
    <property type="match status" value="1"/>
</dbReference>
<keyword evidence="5" id="KW-1185">Reference proteome</keyword>
<protein>
    <submittedName>
        <fullName evidence="4">Iron-containing alcohol dehydrogenase</fullName>
    </submittedName>
</protein>
<dbReference type="Gene3D" id="3.40.50.1970">
    <property type="match status" value="1"/>
</dbReference>
<comment type="caution">
    <text evidence="4">The sequence shown here is derived from an EMBL/GenBank/DDBJ whole genome shotgun (WGS) entry which is preliminary data.</text>
</comment>
<keyword evidence="1" id="KW-0560">Oxidoreductase</keyword>
<evidence type="ECO:0000259" key="2">
    <source>
        <dbReference type="Pfam" id="PF00465"/>
    </source>
</evidence>
<evidence type="ECO:0000259" key="3">
    <source>
        <dbReference type="Pfam" id="PF25137"/>
    </source>
</evidence>
<dbReference type="InterPro" id="IPR056798">
    <property type="entry name" value="ADH_Fe_C"/>
</dbReference>
<dbReference type="Pfam" id="PF00465">
    <property type="entry name" value="Fe-ADH"/>
    <property type="match status" value="1"/>
</dbReference>
<feature type="domain" description="Alcohol dehydrogenase iron-type/glycerol dehydrogenase GldA" evidence="2">
    <location>
        <begin position="7"/>
        <end position="173"/>
    </location>
</feature>
<dbReference type="InterPro" id="IPR039697">
    <property type="entry name" value="Alcohol_dehydrogenase_Fe"/>
</dbReference>
<dbReference type="PANTHER" id="PTHR11496">
    <property type="entry name" value="ALCOHOL DEHYDROGENASE"/>
    <property type="match status" value="1"/>
</dbReference>
<reference evidence="4 5" key="1">
    <citation type="submission" date="2020-08" db="EMBL/GenBank/DDBJ databases">
        <authorList>
            <person name="Liu C."/>
            <person name="Sun Q."/>
        </authorList>
    </citation>
    <scope>NUCLEOTIDE SEQUENCE [LARGE SCALE GENOMIC DNA]</scope>
    <source>
        <strain evidence="4 5">NSJ-59</strain>
    </source>
</reference>